<proteinExistence type="predicted"/>
<name>A0A8H7SXW1_9HELO</name>
<sequence>MSTNTPILRPAPDGTLPLPTFLGVLSQYGTFRSLARCLDTRDMFNLRLLSKELVDNYKAYIHVRWDPNRRQKRFVNKPEDFRSMMGRYDAIISGSFVFQFLDDVTWLESGIDIFMPKGNATDFGDYFVEKEGYKFSLRCQAGPHGDNPSHSHAKGTDPVPSKWILHYGWNEYHDLEQRLLGLSGAHFSGTTTQYRLKSLEKCSTKHMTKYATRGWKTMGIMLKPEPSSGSIRTNTVRRVGDSKSWKLSLDVTGVDSSSTPDCAIEHSYFYLNNIATLYYICEATEYRNDVLKYRYTRSAFIGHRLRIVTVAELLRLNPQDIPENVVLPTLSEMMSPKYPMYTFMEIIPMPESWNYIDSQIPNWSKEWEAEALADDKKTAQVKAAGGSQPDVGANGAGGVSARGGDSGRNL</sequence>
<feature type="compositionally biased region" description="Gly residues" evidence="1">
    <location>
        <begin position="394"/>
        <end position="410"/>
    </location>
</feature>
<protein>
    <submittedName>
        <fullName evidence="2">Uncharacterized protein</fullName>
    </submittedName>
</protein>
<accession>A0A8H7SXW1</accession>
<evidence type="ECO:0000313" key="3">
    <source>
        <dbReference type="Proteomes" id="UP000664132"/>
    </source>
</evidence>
<organism evidence="2 3">
    <name type="scientific">Cadophora malorum</name>
    <dbReference type="NCBI Taxonomy" id="108018"/>
    <lineage>
        <taxon>Eukaryota</taxon>
        <taxon>Fungi</taxon>
        <taxon>Dikarya</taxon>
        <taxon>Ascomycota</taxon>
        <taxon>Pezizomycotina</taxon>
        <taxon>Leotiomycetes</taxon>
        <taxon>Helotiales</taxon>
        <taxon>Ploettnerulaceae</taxon>
        <taxon>Cadophora</taxon>
    </lineage>
</organism>
<keyword evidence="3" id="KW-1185">Reference proteome</keyword>
<reference evidence="2" key="1">
    <citation type="submission" date="2021-02" db="EMBL/GenBank/DDBJ databases">
        <title>Genome sequence Cadophora malorum strain M34.</title>
        <authorList>
            <person name="Stefanovic E."/>
            <person name="Vu D."/>
            <person name="Scully C."/>
            <person name="Dijksterhuis J."/>
            <person name="Roader J."/>
            <person name="Houbraken J."/>
        </authorList>
    </citation>
    <scope>NUCLEOTIDE SEQUENCE</scope>
    <source>
        <strain evidence="2">M34</strain>
    </source>
</reference>
<dbReference type="EMBL" id="JAFJYH010000463">
    <property type="protein sequence ID" value="KAG4411544.1"/>
    <property type="molecule type" value="Genomic_DNA"/>
</dbReference>
<feature type="region of interest" description="Disordered" evidence="1">
    <location>
        <begin position="378"/>
        <end position="410"/>
    </location>
</feature>
<dbReference type="Proteomes" id="UP000664132">
    <property type="component" value="Unassembled WGS sequence"/>
</dbReference>
<gene>
    <name evidence="2" type="ORF">IFR04_015322</name>
</gene>
<dbReference type="AlphaFoldDB" id="A0A8H7SXW1"/>
<comment type="caution">
    <text evidence="2">The sequence shown here is derived from an EMBL/GenBank/DDBJ whole genome shotgun (WGS) entry which is preliminary data.</text>
</comment>
<dbReference type="OrthoDB" id="10025998at2759"/>
<evidence type="ECO:0000256" key="1">
    <source>
        <dbReference type="SAM" id="MobiDB-lite"/>
    </source>
</evidence>
<evidence type="ECO:0000313" key="2">
    <source>
        <dbReference type="EMBL" id="KAG4411544.1"/>
    </source>
</evidence>